<comment type="caution">
    <text evidence="1">The sequence shown here is derived from an EMBL/GenBank/DDBJ whole genome shotgun (WGS) entry which is preliminary data.</text>
</comment>
<dbReference type="Gene3D" id="2.20.25.10">
    <property type="match status" value="1"/>
</dbReference>
<protein>
    <submittedName>
        <fullName evidence="1">Trm112 family protein</fullName>
    </submittedName>
</protein>
<dbReference type="EMBL" id="DRWN01000029">
    <property type="protein sequence ID" value="HHK68350.1"/>
    <property type="molecule type" value="Genomic_DNA"/>
</dbReference>
<dbReference type="AlphaFoldDB" id="A0A7C5Q9V1"/>
<evidence type="ECO:0000313" key="1">
    <source>
        <dbReference type="EMBL" id="HHK68350.1"/>
    </source>
</evidence>
<gene>
    <name evidence="1" type="ORF">ENM11_04250</name>
</gene>
<reference evidence="1" key="1">
    <citation type="journal article" date="2020" name="mSystems">
        <title>Genome- and Community-Level Interaction Insights into Carbon Utilization and Element Cycling Functions of Hydrothermarchaeota in Hydrothermal Sediment.</title>
        <authorList>
            <person name="Zhou Z."/>
            <person name="Liu Y."/>
            <person name="Xu W."/>
            <person name="Pan J."/>
            <person name="Luo Z.H."/>
            <person name="Li M."/>
        </authorList>
    </citation>
    <scope>NUCLEOTIDE SEQUENCE [LARGE SCALE GENOMIC DNA]</scope>
    <source>
        <strain evidence="1">SpSt-1056</strain>
    </source>
</reference>
<proteinExistence type="predicted"/>
<dbReference type="SUPFAM" id="SSF158997">
    <property type="entry name" value="Trm112p-like"/>
    <property type="match status" value="1"/>
</dbReference>
<dbReference type="InterPro" id="IPR005651">
    <property type="entry name" value="Trm112-like"/>
</dbReference>
<organism evidence="1">
    <name type="scientific">Caldiarchaeum subterraneum</name>
    <dbReference type="NCBI Taxonomy" id="311458"/>
    <lineage>
        <taxon>Archaea</taxon>
        <taxon>Nitrososphaerota</taxon>
        <taxon>Candidatus Caldarchaeales</taxon>
        <taxon>Candidatus Caldarchaeaceae</taxon>
        <taxon>Candidatus Caldarchaeum</taxon>
    </lineage>
</organism>
<dbReference type="Pfam" id="PF03966">
    <property type="entry name" value="Trm112p"/>
    <property type="match status" value="1"/>
</dbReference>
<sequence length="121" mass="14123">MKYRLLDILACPMCKAFPLSLTVFEERSIKPPEKIRKCELYCGFHRGYVKELVETECSKCYGLEVATGLLECGSCSRWYPIVDDIPRMLPDDLRDKKLDRKFVEKWSGLIPQRILQSMTKL</sequence>
<name>A0A7C5Q9V1_CALS0</name>
<accession>A0A7C5Q9V1</accession>